<sequence>MVFPQGVMHFQFNTGETPATIIASFGSTNPGLQVTAFALFGNNLPSSFVEKTTFRDEAEVKKLKGVFGGTGIPGNTSNFIKAAVTPAFAPTFPGVNGLGISIAWLELAMDGVVPIHTHPGASEIVYVVEGTICAGFVSSFANTVYFKTRYKGDLIVFPEGLLHFQFNCGKTLATAILSFSSPTLGVQLLPFALFANNLPSEIEEKITFLDDAQVKKLKRVLRGTG</sequence>
<dbReference type="EMBL" id="CM037161">
    <property type="protein sequence ID" value="KAH7853789.1"/>
    <property type="molecule type" value="Genomic_DNA"/>
</dbReference>
<gene>
    <name evidence="1" type="ORF">Vadar_006623</name>
</gene>
<reference evidence="1 2" key="1">
    <citation type="journal article" date="2021" name="Hortic Res">
        <title>High-quality reference genome and annotation aids understanding of berry development for evergreen blueberry (Vaccinium darrowii).</title>
        <authorList>
            <person name="Yu J."/>
            <person name="Hulse-Kemp A.M."/>
            <person name="Babiker E."/>
            <person name="Staton M."/>
        </authorList>
    </citation>
    <scope>NUCLEOTIDE SEQUENCE [LARGE SCALE GENOMIC DNA]</scope>
    <source>
        <strain evidence="2">cv. NJ 8807/NJ 8810</strain>
        <tissue evidence="1">Young leaf</tissue>
    </source>
</reference>
<keyword evidence="2" id="KW-1185">Reference proteome</keyword>
<accession>A0ACB7YKY3</accession>
<comment type="caution">
    <text evidence="1">The sequence shown here is derived from an EMBL/GenBank/DDBJ whole genome shotgun (WGS) entry which is preliminary data.</text>
</comment>
<organism evidence="1 2">
    <name type="scientific">Vaccinium darrowii</name>
    <dbReference type="NCBI Taxonomy" id="229202"/>
    <lineage>
        <taxon>Eukaryota</taxon>
        <taxon>Viridiplantae</taxon>
        <taxon>Streptophyta</taxon>
        <taxon>Embryophyta</taxon>
        <taxon>Tracheophyta</taxon>
        <taxon>Spermatophyta</taxon>
        <taxon>Magnoliopsida</taxon>
        <taxon>eudicotyledons</taxon>
        <taxon>Gunneridae</taxon>
        <taxon>Pentapetalae</taxon>
        <taxon>asterids</taxon>
        <taxon>Ericales</taxon>
        <taxon>Ericaceae</taxon>
        <taxon>Vaccinioideae</taxon>
        <taxon>Vaccinieae</taxon>
        <taxon>Vaccinium</taxon>
    </lineage>
</organism>
<dbReference type="Proteomes" id="UP000828048">
    <property type="component" value="Chromosome 11"/>
</dbReference>
<protein>
    <submittedName>
        <fullName evidence="1">Uncharacterized protein</fullName>
    </submittedName>
</protein>
<proteinExistence type="predicted"/>
<evidence type="ECO:0000313" key="1">
    <source>
        <dbReference type="EMBL" id="KAH7853789.1"/>
    </source>
</evidence>
<name>A0ACB7YKY3_9ERIC</name>
<evidence type="ECO:0000313" key="2">
    <source>
        <dbReference type="Proteomes" id="UP000828048"/>
    </source>
</evidence>